<organism evidence="2 3">
    <name type="scientific">Mycena metata</name>
    <dbReference type="NCBI Taxonomy" id="1033252"/>
    <lineage>
        <taxon>Eukaryota</taxon>
        <taxon>Fungi</taxon>
        <taxon>Dikarya</taxon>
        <taxon>Basidiomycota</taxon>
        <taxon>Agaricomycotina</taxon>
        <taxon>Agaricomycetes</taxon>
        <taxon>Agaricomycetidae</taxon>
        <taxon>Agaricales</taxon>
        <taxon>Marasmiineae</taxon>
        <taxon>Mycenaceae</taxon>
        <taxon>Mycena</taxon>
    </lineage>
</organism>
<sequence>MDMDPPVEFCEQGPQLPTRFIYVKHHPHANKPDEIIPLDSDAPQTSSVPEPLAPGGHAVLDDRPWAPFRCRADSSYAYRCVSRRMPNKDIDDDLNHMRGQWAETVHITFRNHRDLEKSLDLARQGNVPFRTKKVKIDFAGREFSEKSYEVEIEFRDPWEVTKRLVRDETLASVSTWFSQEKYLCLDGVIDLSNPLYDEPWTAETWRAVDDFLPAPDKYPSCFLGGHIWPDKGLVSTKVKMHPILWRGCWIQSATRNGSGNGGAAFLGFPPARRNIDPKTLSGARRAEYDQLKRKIYHAVCETVLASLEPRSRNGEVLRFGDRVKRIAHPGILIESMDFEELAAAWLAIRNSQANHPCPKCLVHHEDLHKLSVHAELRTSASMRRIVERATRLQGTQREELLKSYGLQFFKLFLWRFAHSDPYDAAGYDLLHYFDSGKWGKHVWPCLKEYLQAEKLASKFNDNMNQFPRWRGLKHEPSPTTIDYSDGQTFLDILKCSLPCLVQLLPQNSAFVYIVRVMTKLRIMLGLPVTTKTRLAHTHELILEYEAASGNLYRDFGKNFNLLKQHFLQHACRAFVSKGTSRNMTTRVGEGFQQEVAKMYGKTNGKNAGHQISRQDENEEAMARIQMAVDEWEKSQKDSDIEDHEREVITQSAPDTPWKLGSPDRTPRIEFF</sequence>
<dbReference type="Proteomes" id="UP001215598">
    <property type="component" value="Unassembled WGS sequence"/>
</dbReference>
<accession>A0AAD7HZ60</accession>
<dbReference type="EMBL" id="JARKIB010000155">
    <property type="protein sequence ID" value="KAJ7731024.1"/>
    <property type="molecule type" value="Genomic_DNA"/>
</dbReference>
<proteinExistence type="predicted"/>
<dbReference type="AlphaFoldDB" id="A0AAD7HZ60"/>
<dbReference type="InterPro" id="IPR041078">
    <property type="entry name" value="Plavaka"/>
</dbReference>
<evidence type="ECO:0000313" key="3">
    <source>
        <dbReference type="Proteomes" id="UP001215598"/>
    </source>
</evidence>
<feature type="region of interest" description="Disordered" evidence="1">
    <location>
        <begin position="631"/>
        <end position="671"/>
    </location>
</feature>
<protein>
    <submittedName>
        <fullName evidence="2">Uncharacterized protein</fullName>
    </submittedName>
</protein>
<gene>
    <name evidence="2" type="ORF">B0H16DRAFT_1733441</name>
</gene>
<name>A0AAD7HZ60_9AGAR</name>
<reference evidence="2" key="1">
    <citation type="submission" date="2023-03" db="EMBL/GenBank/DDBJ databases">
        <title>Massive genome expansion in bonnet fungi (Mycena s.s.) driven by repeated elements and novel gene families across ecological guilds.</title>
        <authorList>
            <consortium name="Lawrence Berkeley National Laboratory"/>
            <person name="Harder C.B."/>
            <person name="Miyauchi S."/>
            <person name="Viragh M."/>
            <person name="Kuo A."/>
            <person name="Thoen E."/>
            <person name="Andreopoulos B."/>
            <person name="Lu D."/>
            <person name="Skrede I."/>
            <person name="Drula E."/>
            <person name="Henrissat B."/>
            <person name="Morin E."/>
            <person name="Kohler A."/>
            <person name="Barry K."/>
            <person name="LaButti K."/>
            <person name="Morin E."/>
            <person name="Salamov A."/>
            <person name="Lipzen A."/>
            <person name="Mereny Z."/>
            <person name="Hegedus B."/>
            <person name="Baldrian P."/>
            <person name="Stursova M."/>
            <person name="Weitz H."/>
            <person name="Taylor A."/>
            <person name="Grigoriev I.V."/>
            <person name="Nagy L.G."/>
            <person name="Martin F."/>
            <person name="Kauserud H."/>
        </authorList>
    </citation>
    <scope>NUCLEOTIDE SEQUENCE</scope>
    <source>
        <strain evidence="2">CBHHK182m</strain>
    </source>
</reference>
<feature type="compositionally biased region" description="Basic and acidic residues" evidence="1">
    <location>
        <begin position="631"/>
        <end position="647"/>
    </location>
</feature>
<keyword evidence="3" id="KW-1185">Reference proteome</keyword>
<evidence type="ECO:0000313" key="2">
    <source>
        <dbReference type="EMBL" id="KAJ7731024.1"/>
    </source>
</evidence>
<dbReference type="Pfam" id="PF18759">
    <property type="entry name" value="Plavaka"/>
    <property type="match status" value="1"/>
</dbReference>
<evidence type="ECO:0000256" key="1">
    <source>
        <dbReference type="SAM" id="MobiDB-lite"/>
    </source>
</evidence>
<comment type="caution">
    <text evidence="2">The sequence shown here is derived from an EMBL/GenBank/DDBJ whole genome shotgun (WGS) entry which is preliminary data.</text>
</comment>